<protein>
    <submittedName>
        <fullName evidence="2">Uncharacterized protein</fullName>
    </submittedName>
</protein>
<accession>A0ABP6EM79</accession>
<name>A0ABP6EM79_9ACTN</name>
<feature type="signal peptide" evidence="1">
    <location>
        <begin position="1"/>
        <end position="35"/>
    </location>
</feature>
<feature type="chain" id="PRO_5046650175" evidence="1">
    <location>
        <begin position="36"/>
        <end position="290"/>
    </location>
</feature>
<dbReference type="RefSeq" id="WP_344579360.1">
    <property type="nucleotide sequence ID" value="NZ_BAAARK010000016.1"/>
</dbReference>
<sequence>MKTSRIFPASHASLRAVCTAAVLAGAMAVPTTAFAVGTPEQQDRPASAGAARTAPQAPVKDRVRAVGLGGGMEAVIHNGVCDLQAIGSGKPFATLKKGQSYNKGIYVYFDGTHVHSKTPRVNNHGKNKPGPARTVMLTNGARATVQKVNGSYTAKIQLKNKQIATLSSTHRSVTHEGVRYTVNPANGTVALQRMAKRQGRHGAKHRVIHVRAQMRRAPQRQLQAPVATQAQPVVTEQAQSPVMNQAQPAMTGQVQAPAYGDWAAHRSYRPMARAGAVAMSFAAAGSGGGR</sequence>
<gene>
    <name evidence="2" type="ORF">GCM10009864_47730</name>
</gene>
<organism evidence="2 3">
    <name type="scientific">Streptomyces lunalinharesii</name>
    <dbReference type="NCBI Taxonomy" id="333384"/>
    <lineage>
        <taxon>Bacteria</taxon>
        <taxon>Bacillati</taxon>
        <taxon>Actinomycetota</taxon>
        <taxon>Actinomycetes</taxon>
        <taxon>Kitasatosporales</taxon>
        <taxon>Streptomycetaceae</taxon>
        <taxon>Streptomyces</taxon>
    </lineage>
</organism>
<proteinExistence type="predicted"/>
<evidence type="ECO:0000313" key="3">
    <source>
        <dbReference type="Proteomes" id="UP001500994"/>
    </source>
</evidence>
<comment type="caution">
    <text evidence="2">The sequence shown here is derived from an EMBL/GenBank/DDBJ whole genome shotgun (WGS) entry which is preliminary data.</text>
</comment>
<evidence type="ECO:0000313" key="2">
    <source>
        <dbReference type="EMBL" id="GAA2671834.1"/>
    </source>
</evidence>
<keyword evidence="3" id="KW-1185">Reference proteome</keyword>
<dbReference type="Proteomes" id="UP001500994">
    <property type="component" value="Unassembled WGS sequence"/>
</dbReference>
<evidence type="ECO:0000256" key="1">
    <source>
        <dbReference type="SAM" id="SignalP"/>
    </source>
</evidence>
<reference evidence="3" key="1">
    <citation type="journal article" date="2019" name="Int. J. Syst. Evol. Microbiol.">
        <title>The Global Catalogue of Microorganisms (GCM) 10K type strain sequencing project: providing services to taxonomists for standard genome sequencing and annotation.</title>
        <authorList>
            <consortium name="The Broad Institute Genomics Platform"/>
            <consortium name="The Broad Institute Genome Sequencing Center for Infectious Disease"/>
            <person name="Wu L."/>
            <person name="Ma J."/>
        </authorList>
    </citation>
    <scope>NUCLEOTIDE SEQUENCE [LARGE SCALE GENOMIC DNA]</scope>
    <source>
        <strain evidence="3">JCM 16374</strain>
    </source>
</reference>
<keyword evidence="1" id="KW-0732">Signal</keyword>
<dbReference type="EMBL" id="BAAARK010000016">
    <property type="protein sequence ID" value="GAA2671834.1"/>
    <property type="molecule type" value="Genomic_DNA"/>
</dbReference>